<feature type="transmembrane region" description="Helical" evidence="7">
    <location>
        <begin position="160"/>
        <end position="177"/>
    </location>
</feature>
<dbReference type="NCBIfam" id="NF037982">
    <property type="entry name" value="Nramp_1"/>
    <property type="match status" value="1"/>
</dbReference>
<dbReference type="Proteomes" id="UP000219353">
    <property type="component" value="Unassembled WGS sequence"/>
</dbReference>
<evidence type="ECO:0000313" key="8">
    <source>
        <dbReference type="EMBL" id="SNY42036.1"/>
    </source>
</evidence>
<evidence type="ECO:0000256" key="1">
    <source>
        <dbReference type="ARBA" id="ARBA00004141"/>
    </source>
</evidence>
<feature type="transmembrane region" description="Helical" evidence="7">
    <location>
        <begin position="362"/>
        <end position="379"/>
    </location>
</feature>
<proteinExistence type="predicted"/>
<evidence type="ECO:0000256" key="7">
    <source>
        <dbReference type="SAM" id="Phobius"/>
    </source>
</evidence>
<keyword evidence="5 7" id="KW-1133">Transmembrane helix</keyword>
<accession>A0A285I4P2</accession>
<organism evidence="8 9">
    <name type="scientific">Arsukibacterium tuosuense</name>
    <dbReference type="NCBI Taxonomy" id="1323745"/>
    <lineage>
        <taxon>Bacteria</taxon>
        <taxon>Pseudomonadati</taxon>
        <taxon>Pseudomonadota</taxon>
        <taxon>Gammaproteobacteria</taxon>
        <taxon>Chromatiales</taxon>
        <taxon>Chromatiaceae</taxon>
        <taxon>Arsukibacterium</taxon>
    </lineage>
</organism>
<evidence type="ECO:0000256" key="5">
    <source>
        <dbReference type="ARBA" id="ARBA00022989"/>
    </source>
</evidence>
<feature type="transmembrane region" description="Helical" evidence="7">
    <location>
        <begin position="243"/>
        <end position="266"/>
    </location>
</feature>
<evidence type="ECO:0000313" key="9">
    <source>
        <dbReference type="Proteomes" id="UP000219353"/>
    </source>
</evidence>
<feature type="transmembrane region" description="Helical" evidence="7">
    <location>
        <begin position="197"/>
        <end position="222"/>
    </location>
</feature>
<reference evidence="9" key="1">
    <citation type="submission" date="2017-09" db="EMBL/GenBank/DDBJ databases">
        <authorList>
            <person name="Varghese N."/>
            <person name="Submissions S."/>
        </authorList>
    </citation>
    <scope>NUCLEOTIDE SEQUENCE [LARGE SCALE GENOMIC DNA]</scope>
    <source>
        <strain evidence="9">CGMCC 1.12461</strain>
    </source>
</reference>
<dbReference type="GO" id="GO:0005886">
    <property type="term" value="C:plasma membrane"/>
    <property type="evidence" value="ECO:0007669"/>
    <property type="project" value="TreeGrafter"/>
</dbReference>
<feature type="transmembrane region" description="Helical" evidence="7">
    <location>
        <begin position="391"/>
        <end position="412"/>
    </location>
</feature>
<comment type="subcellular location">
    <subcellularLocation>
        <location evidence="1">Membrane</location>
        <topology evidence="1">Multi-pass membrane protein</topology>
    </subcellularLocation>
</comment>
<keyword evidence="9" id="KW-1185">Reference proteome</keyword>
<keyword evidence="3 7" id="KW-0812">Transmembrane</keyword>
<protein>
    <submittedName>
        <fullName evidence="8">NRAMP (Natural resistance-associated macrophage protein) metal ion transporters</fullName>
    </submittedName>
</protein>
<dbReference type="GO" id="GO:0015293">
    <property type="term" value="F:symporter activity"/>
    <property type="evidence" value="ECO:0007669"/>
    <property type="project" value="UniProtKB-KW"/>
</dbReference>
<dbReference type="GO" id="GO:0015086">
    <property type="term" value="F:cadmium ion transmembrane transporter activity"/>
    <property type="evidence" value="ECO:0007669"/>
    <property type="project" value="TreeGrafter"/>
</dbReference>
<name>A0A285I4P2_9GAMM</name>
<feature type="transmembrane region" description="Helical" evidence="7">
    <location>
        <begin position="38"/>
        <end position="63"/>
    </location>
</feature>
<evidence type="ECO:0000256" key="4">
    <source>
        <dbReference type="ARBA" id="ARBA00022847"/>
    </source>
</evidence>
<dbReference type="RefSeq" id="WP_097109666.1">
    <property type="nucleotide sequence ID" value="NZ_OBEB01000001.1"/>
</dbReference>
<dbReference type="EMBL" id="OBEB01000001">
    <property type="protein sequence ID" value="SNY42036.1"/>
    <property type="molecule type" value="Genomic_DNA"/>
</dbReference>
<dbReference type="InterPro" id="IPR001046">
    <property type="entry name" value="NRAMP_fam"/>
</dbReference>
<evidence type="ECO:0000256" key="2">
    <source>
        <dbReference type="ARBA" id="ARBA00022448"/>
    </source>
</evidence>
<dbReference type="AlphaFoldDB" id="A0A285I4P2"/>
<keyword evidence="2" id="KW-0813">Transport</keyword>
<evidence type="ECO:0000256" key="6">
    <source>
        <dbReference type="ARBA" id="ARBA00023136"/>
    </source>
</evidence>
<dbReference type="GO" id="GO:0005384">
    <property type="term" value="F:manganese ion transmembrane transporter activity"/>
    <property type="evidence" value="ECO:0007669"/>
    <property type="project" value="TreeGrafter"/>
</dbReference>
<dbReference type="GO" id="GO:0034755">
    <property type="term" value="P:iron ion transmembrane transport"/>
    <property type="evidence" value="ECO:0007669"/>
    <property type="project" value="TreeGrafter"/>
</dbReference>
<dbReference type="PANTHER" id="PTHR11706:SF33">
    <property type="entry name" value="NATURAL RESISTANCE-ASSOCIATED MACROPHAGE PROTEIN 2"/>
    <property type="match status" value="1"/>
</dbReference>
<keyword evidence="4" id="KW-0769">Symport</keyword>
<evidence type="ECO:0000256" key="3">
    <source>
        <dbReference type="ARBA" id="ARBA00022692"/>
    </source>
</evidence>
<feature type="transmembrane region" description="Helical" evidence="7">
    <location>
        <begin position="291"/>
        <end position="318"/>
    </location>
</feature>
<dbReference type="PANTHER" id="PTHR11706">
    <property type="entry name" value="SOLUTE CARRIER PROTEIN FAMILY 11 MEMBER"/>
    <property type="match status" value="1"/>
</dbReference>
<feature type="transmembrane region" description="Helical" evidence="7">
    <location>
        <begin position="84"/>
        <end position="101"/>
    </location>
</feature>
<feature type="transmembrane region" description="Helical" evidence="7">
    <location>
        <begin position="131"/>
        <end position="148"/>
    </location>
</feature>
<gene>
    <name evidence="8" type="ORF">SAMN06297280_0383</name>
</gene>
<keyword evidence="6 7" id="KW-0472">Membrane</keyword>
<sequence>MKTRTPLFTFGPATLVTAAFIGPGTVISASLAGANYGYALLWALLFSVFATMILQEMAARLGIVTGQGLGENIRHFFKKPWLKYPLMLLIISAIVMGNSAYQGGNISGASMGADALWQHSWPVAELRNQGLTNPWALLIGLVAITILWQRNYTLIERCLIGLVLLMSLAFLLTLFLSKPDYPAMLSGLLRPSLPDGAVLSVIALVGTTVVPYSLFLHAAASAGKWHGSDLDKKRQLALSDADIRTAIPLGGLISIAILSTAAATFFGREQSLTNAIDLAQSLQPLAGDAAVWLMAGGLLAAGVSSAITAPLAAAYALNGLIPLSKAQFRACWLIIILIGVCLSSAGIKPMAVIWFAQVANGILLPIISLTLLLAVNSSIMAEYRNTFRQNIVATAVWLLTLLLSGRSLYLAVIA</sequence>
<dbReference type="Pfam" id="PF01566">
    <property type="entry name" value="Nramp"/>
    <property type="match status" value="1"/>
</dbReference>
<feature type="transmembrane region" description="Helical" evidence="7">
    <location>
        <begin position="330"/>
        <end position="356"/>
    </location>
</feature>
<dbReference type="OrthoDB" id="9787548at2"/>